<feature type="domain" description="EamA" evidence="3">
    <location>
        <begin position="174"/>
        <end position="306"/>
    </location>
</feature>
<dbReference type="SUPFAM" id="SSF103481">
    <property type="entry name" value="Multidrug resistance efflux transporter EmrE"/>
    <property type="match status" value="2"/>
</dbReference>
<comment type="similarity">
    <text evidence="1">Belongs to the EamA transporter family.</text>
</comment>
<dbReference type="OrthoDB" id="528577at2"/>
<evidence type="ECO:0000256" key="1">
    <source>
        <dbReference type="ARBA" id="ARBA00007362"/>
    </source>
</evidence>
<feature type="transmembrane region" description="Helical" evidence="2">
    <location>
        <begin position="147"/>
        <end position="167"/>
    </location>
</feature>
<keyword evidence="2" id="KW-0472">Membrane</keyword>
<dbReference type="PANTHER" id="PTHR22911:SF76">
    <property type="entry name" value="EAMA DOMAIN-CONTAINING PROTEIN"/>
    <property type="match status" value="1"/>
</dbReference>
<dbReference type="AlphaFoldDB" id="E0ULD2"/>
<dbReference type="InterPro" id="IPR000620">
    <property type="entry name" value="EamA_dom"/>
</dbReference>
<feature type="transmembrane region" description="Helical" evidence="2">
    <location>
        <begin position="291"/>
        <end position="307"/>
    </location>
</feature>
<geneLocation type="plasmid" evidence="4 5">
    <name>Cy782201</name>
</geneLocation>
<dbReference type="KEGG" id="cyj:Cyan7822_5908"/>
<feature type="transmembrane region" description="Helical" evidence="2">
    <location>
        <begin position="21"/>
        <end position="41"/>
    </location>
</feature>
<name>E0ULD2_GLOV7</name>
<sequence length="317" mass="34712">MLRPIKLSQASSFFKSSAIPLLGLLLGTICLASGAIFIRLGETELSASVTIFNRFFFATPCWLLWELIKMIKLKSDEPSFESQDQVSFWDYFLLVFSGCAFVLNLLLWAWSLELISVANATVLGCFTTPFTSLGVWLLFGQRFDRRFLLGSLLAFGGVIAIGVGDFQLGSEHFWGDVLALLSALCLSVYILMLEPLEKKFSNSTLMVSNGLSGILLLLPLVWLRGDSIIPTTATGWVSALGLGIVSQVLGLGLFSSSVKYFSSAFLALFLLLDPLFAAIMAWLFLAEPMNLSNSIAFGLVLAGIYWAKSSPFAYQNV</sequence>
<feature type="domain" description="EamA" evidence="3">
    <location>
        <begin position="21"/>
        <end position="161"/>
    </location>
</feature>
<feature type="transmembrane region" description="Helical" evidence="2">
    <location>
        <begin position="88"/>
        <end position="111"/>
    </location>
</feature>
<feature type="transmembrane region" description="Helical" evidence="2">
    <location>
        <begin position="266"/>
        <end position="285"/>
    </location>
</feature>
<dbReference type="RefSeq" id="WP_013334512.1">
    <property type="nucleotide sequence ID" value="NC_014533.1"/>
</dbReference>
<feature type="transmembrane region" description="Helical" evidence="2">
    <location>
        <begin position="47"/>
        <end position="68"/>
    </location>
</feature>
<feature type="transmembrane region" description="Helical" evidence="2">
    <location>
        <begin position="205"/>
        <end position="223"/>
    </location>
</feature>
<dbReference type="InterPro" id="IPR037185">
    <property type="entry name" value="EmrE-like"/>
</dbReference>
<dbReference type="EMBL" id="CP002199">
    <property type="protein sequence ID" value="ADN17762.1"/>
    <property type="molecule type" value="Genomic_DNA"/>
</dbReference>
<evidence type="ECO:0000313" key="5">
    <source>
        <dbReference type="Proteomes" id="UP000008206"/>
    </source>
</evidence>
<dbReference type="Proteomes" id="UP000008206">
    <property type="component" value="Plasmid Cy782201"/>
</dbReference>
<dbReference type="PANTHER" id="PTHR22911">
    <property type="entry name" value="ACYL-MALONYL CONDENSING ENZYME-RELATED"/>
    <property type="match status" value="1"/>
</dbReference>
<dbReference type="HOGENOM" id="CLU_033863_0_1_3"/>
<evidence type="ECO:0000313" key="4">
    <source>
        <dbReference type="EMBL" id="ADN17762.1"/>
    </source>
</evidence>
<dbReference type="GO" id="GO:0016020">
    <property type="term" value="C:membrane"/>
    <property type="evidence" value="ECO:0007669"/>
    <property type="project" value="InterPro"/>
</dbReference>
<dbReference type="Pfam" id="PF00892">
    <property type="entry name" value="EamA"/>
    <property type="match status" value="2"/>
</dbReference>
<organism evidence="4 5">
    <name type="scientific">Gloeothece verrucosa (strain PCC 7822)</name>
    <name type="common">Cyanothece sp. (strain PCC 7822)</name>
    <dbReference type="NCBI Taxonomy" id="497965"/>
    <lineage>
        <taxon>Bacteria</taxon>
        <taxon>Bacillati</taxon>
        <taxon>Cyanobacteriota</taxon>
        <taxon>Cyanophyceae</taxon>
        <taxon>Oscillatoriophycideae</taxon>
        <taxon>Chroococcales</taxon>
        <taxon>Aphanothecaceae</taxon>
        <taxon>Gloeothece</taxon>
        <taxon>Gloeothece verrucosa</taxon>
    </lineage>
</organism>
<proteinExistence type="inferred from homology"/>
<evidence type="ECO:0000256" key="2">
    <source>
        <dbReference type="SAM" id="Phobius"/>
    </source>
</evidence>
<protein>
    <recommendedName>
        <fullName evidence="3">EamA domain-containing protein</fullName>
    </recommendedName>
</protein>
<feature type="transmembrane region" description="Helical" evidence="2">
    <location>
        <begin position="173"/>
        <end position="193"/>
    </location>
</feature>
<reference evidence="5" key="1">
    <citation type="journal article" date="2011" name="MBio">
        <title>Novel metabolic attributes of the genus Cyanothece, comprising a group of unicellular nitrogen-fixing Cyanobacteria.</title>
        <authorList>
            <person name="Bandyopadhyay A."/>
            <person name="Elvitigala T."/>
            <person name="Welsh E."/>
            <person name="Stockel J."/>
            <person name="Liberton M."/>
            <person name="Min H."/>
            <person name="Sherman L.A."/>
            <person name="Pakrasi H.B."/>
        </authorList>
    </citation>
    <scope>NUCLEOTIDE SEQUENCE [LARGE SCALE GENOMIC DNA]</scope>
    <source>
        <strain evidence="5">PCC 7822</strain>
        <plasmid evidence="5">Cy782201</plasmid>
    </source>
</reference>
<keyword evidence="4" id="KW-0614">Plasmid</keyword>
<keyword evidence="2" id="KW-1133">Transmembrane helix</keyword>
<keyword evidence="2" id="KW-0812">Transmembrane</keyword>
<keyword evidence="5" id="KW-1185">Reference proteome</keyword>
<feature type="transmembrane region" description="Helical" evidence="2">
    <location>
        <begin position="235"/>
        <end position="254"/>
    </location>
</feature>
<evidence type="ECO:0000259" key="3">
    <source>
        <dbReference type="Pfam" id="PF00892"/>
    </source>
</evidence>
<gene>
    <name evidence="4" type="ordered locus">Cyan7822_5908</name>
</gene>
<feature type="transmembrane region" description="Helical" evidence="2">
    <location>
        <begin position="117"/>
        <end position="140"/>
    </location>
</feature>
<accession>E0ULD2</accession>